<feature type="transmembrane region" description="Helical" evidence="2">
    <location>
        <begin position="164"/>
        <end position="185"/>
    </location>
</feature>
<reference evidence="3" key="1">
    <citation type="submission" date="2022-06" db="EMBL/GenBank/DDBJ databases">
        <title>Genome Sequence of Candolleomyces eurysporus.</title>
        <authorList>
            <person name="Buettner E."/>
        </authorList>
    </citation>
    <scope>NUCLEOTIDE SEQUENCE</scope>
    <source>
        <strain evidence="3">VTCC 930004</strain>
    </source>
</reference>
<protein>
    <submittedName>
        <fullName evidence="3">Uncharacterized protein</fullName>
    </submittedName>
</protein>
<dbReference type="AlphaFoldDB" id="A0A9W8JAD1"/>
<proteinExistence type="predicted"/>
<evidence type="ECO:0000313" key="4">
    <source>
        <dbReference type="Proteomes" id="UP001140091"/>
    </source>
</evidence>
<keyword evidence="4" id="KW-1185">Reference proteome</keyword>
<keyword evidence="2" id="KW-0472">Membrane</keyword>
<feature type="transmembrane region" description="Helical" evidence="2">
    <location>
        <begin position="96"/>
        <end position="114"/>
    </location>
</feature>
<dbReference type="Proteomes" id="UP001140091">
    <property type="component" value="Unassembled WGS sequence"/>
</dbReference>
<keyword evidence="2" id="KW-0812">Transmembrane</keyword>
<name>A0A9W8JAD1_9AGAR</name>
<evidence type="ECO:0000256" key="1">
    <source>
        <dbReference type="SAM" id="MobiDB-lite"/>
    </source>
</evidence>
<feature type="transmembrane region" description="Helical" evidence="2">
    <location>
        <begin position="67"/>
        <end position="84"/>
    </location>
</feature>
<feature type="region of interest" description="Disordered" evidence="1">
    <location>
        <begin position="273"/>
        <end position="310"/>
    </location>
</feature>
<gene>
    <name evidence="3" type="ORF">H1R20_g4881</name>
</gene>
<comment type="caution">
    <text evidence="3">The sequence shown here is derived from an EMBL/GenBank/DDBJ whole genome shotgun (WGS) entry which is preliminary data.</text>
</comment>
<keyword evidence="2" id="KW-1133">Transmembrane helix</keyword>
<feature type="transmembrane region" description="Helical" evidence="2">
    <location>
        <begin position="27"/>
        <end position="46"/>
    </location>
</feature>
<accession>A0A9W8JAD1</accession>
<evidence type="ECO:0000313" key="3">
    <source>
        <dbReference type="EMBL" id="KAJ2932201.1"/>
    </source>
</evidence>
<dbReference type="OrthoDB" id="2840360at2759"/>
<feature type="transmembrane region" description="Helical" evidence="2">
    <location>
        <begin position="126"/>
        <end position="144"/>
    </location>
</feature>
<evidence type="ECO:0000256" key="2">
    <source>
        <dbReference type="SAM" id="Phobius"/>
    </source>
</evidence>
<feature type="non-terminal residue" evidence="3">
    <location>
        <position position="310"/>
    </location>
</feature>
<sequence>MFIASAAFTVILKPAHVWTLLTLNVLVYLVASATSVFDVVVVVVGVTNQDDSTMGYPEKLLRVRLSLGMITTAITQSLVIWRILRLWNRMTYVTTVAWFAVCCIATYGFIIVYWRESGSLEFLYGIYRKLRISFLVALGGLIVGRTYWLSRRMKKLYGPHFRPRAYTCLGAFVDSGFLYTISLLIDLQLRIHVLRILLPQMGGLASTCILYQEAVGRAAQDIDAMMNEATDRTNTTPVLDTIFSTPCVSLQAGPTRTRIPGSDLSSIDPEYNYGSREGDGESGLIGADLHAGEKNQRSRSVVSVITGMPG</sequence>
<dbReference type="EMBL" id="JANBPK010000778">
    <property type="protein sequence ID" value="KAJ2932201.1"/>
    <property type="molecule type" value="Genomic_DNA"/>
</dbReference>
<organism evidence="3 4">
    <name type="scientific">Candolleomyces eurysporus</name>
    <dbReference type="NCBI Taxonomy" id="2828524"/>
    <lineage>
        <taxon>Eukaryota</taxon>
        <taxon>Fungi</taxon>
        <taxon>Dikarya</taxon>
        <taxon>Basidiomycota</taxon>
        <taxon>Agaricomycotina</taxon>
        <taxon>Agaricomycetes</taxon>
        <taxon>Agaricomycetidae</taxon>
        <taxon>Agaricales</taxon>
        <taxon>Agaricineae</taxon>
        <taxon>Psathyrellaceae</taxon>
        <taxon>Candolleomyces</taxon>
    </lineage>
</organism>